<comment type="caution">
    <text evidence="10">The sequence shown here is derived from an EMBL/GenBank/DDBJ whole genome shotgun (WGS) entry which is preliminary data.</text>
</comment>
<evidence type="ECO:0000256" key="1">
    <source>
        <dbReference type="ARBA" id="ARBA00004123"/>
    </source>
</evidence>
<dbReference type="AlphaFoldDB" id="A0AAD8E662"/>
<organism evidence="10 11">
    <name type="scientific">Diploptera punctata</name>
    <name type="common">Pacific beetle cockroach</name>
    <dbReference type="NCBI Taxonomy" id="6984"/>
    <lineage>
        <taxon>Eukaryota</taxon>
        <taxon>Metazoa</taxon>
        <taxon>Ecdysozoa</taxon>
        <taxon>Arthropoda</taxon>
        <taxon>Hexapoda</taxon>
        <taxon>Insecta</taxon>
        <taxon>Pterygota</taxon>
        <taxon>Neoptera</taxon>
        <taxon>Polyneoptera</taxon>
        <taxon>Dictyoptera</taxon>
        <taxon>Blattodea</taxon>
        <taxon>Blaberoidea</taxon>
        <taxon>Blaberidae</taxon>
        <taxon>Diplopterinae</taxon>
        <taxon>Diploptera</taxon>
    </lineage>
</organism>
<evidence type="ECO:0000313" key="10">
    <source>
        <dbReference type="EMBL" id="KAJ9578261.1"/>
    </source>
</evidence>
<reference evidence="10" key="2">
    <citation type="submission" date="2023-05" db="EMBL/GenBank/DDBJ databases">
        <authorList>
            <person name="Fouks B."/>
        </authorList>
    </citation>
    <scope>NUCLEOTIDE SEQUENCE</scope>
    <source>
        <strain evidence="10">Stay&amp;Tobe</strain>
        <tissue evidence="10">Testes</tissue>
    </source>
</reference>
<proteinExistence type="inferred from homology"/>
<feature type="compositionally biased region" description="Polar residues" evidence="6">
    <location>
        <begin position="223"/>
        <end position="242"/>
    </location>
</feature>
<dbReference type="SUPFAM" id="SSF48371">
    <property type="entry name" value="ARM repeat"/>
    <property type="match status" value="1"/>
</dbReference>
<feature type="region of interest" description="Disordered" evidence="6">
    <location>
        <begin position="20"/>
        <end position="39"/>
    </location>
</feature>
<evidence type="ECO:0000259" key="8">
    <source>
        <dbReference type="Pfam" id="PF08621"/>
    </source>
</evidence>
<dbReference type="InterPro" id="IPR013930">
    <property type="entry name" value="RPAP1_N"/>
</dbReference>
<comment type="similarity">
    <text evidence="2">Belongs to the RPAP1 family.</text>
</comment>
<dbReference type="Proteomes" id="UP001233999">
    <property type="component" value="Unassembled WGS sequence"/>
</dbReference>
<dbReference type="GO" id="GO:0006366">
    <property type="term" value="P:transcription by RNA polymerase II"/>
    <property type="evidence" value="ECO:0007669"/>
    <property type="project" value="InterPro"/>
</dbReference>
<accession>A0AAD8E662</accession>
<evidence type="ECO:0000256" key="3">
    <source>
        <dbReference type="ARBA" id="ARBA00023163"/>
    </source>
</evidence>
<keyword evidence="5" id="KW-0175">Coiled coil</keyword>
<evidence type="ECO:0000256" key="2">
    <source>
        <dbReference type="ARBA" id="ARBA00009953"/>
    </source>
</evidence>
<dbReference type="InterPro" id="IPR016024">
    <property type="entry name" value="ARM-type_fold"/>
</dbReference>
<dbReference type="InterPro" id="IPR057989">
    <property type="entry name" value="TPR_RPAP1/MINIYO-like"/>
</dbReference>
<feature type="domain" description="RPAP1 C-terminal" evidence="7">
    <location>
        <begin position="322"/>
        <end position="387"/>
    </location>
</feature>
<feature type="coiled-coil region" evidence="5">
    <location>
        <begin position="461"/>
        <end position="488"/>
    </location>
</feature>
<evidence type="ECO:0000259" key="9">
    <source>
        <dbReference type="Pfam" id="PF25766"/>
    </source>
</evidence>
<keyword evidence="4" id="KW-0539">Nucleus</keyword>
<dbReference type="InterPro" id="IPR013929">
    <property type="entry name" value="RPAP1_C"/>
</dbReference>
<evidence type="ECO:0000256" key="4">
    <source>
        <dbReference type="ARBA" id="ARBA00023242"/>
    </source>
</evidence>
<evidence type="ECO:0000259" key="7">
    <source>
        <dbReference type="Pfam" id="PF08620"/>
    </source>
</evidence>
<dbReference type="PANTHER" id="PTHR21483:SF18">
    <property type="entry name" value="RNA POLYMERASE II-ASSOCIATED PROTEIN 1"/>
    <property type="match status" value="1"/>
</dbReference>
<dbReference type="EMBL" id="JASPKZ010008896">
    <property type="protein sequence ID" value="KAJ9578261.1"/>
    <property type="molecule type" value="Genomic_DNA"/>
</dbReference>
<evidence type="ECO:0000256" key="5">
    <source>
        <dbReference type="SAM" id="Coils"/>
    </source>
</evidence>
<dbReference type="PANTHER" id="PTHR21483">
    <property type="entry name" value="RNA POLYMERASE II-ASSOCIATED PROTEIN 1"/>
    <property type="match status" value="1"/>
</dbReference>
<dbReference type="Pfam" id="PF25766">
    <property type="entry name" value="TPR_RPAP1"/>
    <property type="match status" value="1"/>
</dbReference>
<keyword evidence="11" id="KW-1185">Reference proteome</keyword>
<reference evidence="10" key="1">
    <citation type="journal article" date="2023" name="IScience">
        <title>Live-bearing cockroach genome reveals convergent evolutionary mechanisms linked to viviparity in insects and beyond.</title>
        <authorList>
            <person name="Fouks B."/>
            <person name="Harrison M.C."/>
            <person name="Mikhailova A.A."/>
            <person name="Marchal E."/>
            <person name="English S."/>
            <person name="Carruthers M."/>
            <person name="Jennings E.C."/>
            <person name="Chiamaka E.L."/>
            <person name="Frigard R.A."/>
            <person name="Pippel M."/>
            <person name="Attardo G.M."/>
            <person name="Benoit J.B."/>
            <person name="Bornberg-Bauer E."/>
            <person name="Tobe S.S."/>
        </authorList>
    </citation>
    <scope>NUCLEOTIDE SEQUENCE</scope>
    <source>
        <strain evidence="10">Stay&amp;Tobe</strain>
    </source>
</reference>
<dbReference type="InterPro" id="IPR039913">
    <property type="entry name" value="RPAP1/Rba50"/>
</dbReference>
<feature type="region of interest" description="Disordered" evidence="6">
    <location>
        <begin position="44"/>
        <end position="71"/>
    </location>
</feature>
<name>A0AAD8E662_DIPPU</name>
<gene>
    <name evidence="10" type="ORF">L9F63_005531</name>
</gene>
<dbReference type="Pfam" id="PF08620">
    <property type="entry name" value="RPAP1_C"/>
    <property type="match status" value="1"/>
</dbReference>
<feature type="non-terminal residue" evidence="10">
    <location>
        <position position="1"/>
    </location>
</feature>
<evidence type="ECO:0000256" key="6">
    <source>
        <dbReference type="SAM" id="MobiDB-lite"/>
    </source>
</evidence>
<sequence length="1151" mass="129896">MFSRPKRGETEDDLLKQQEEFFKNKDSTPSASVIKRKSQHVNECVVPDDAENSRKRQRSKFAANKAERTSNTTEKLKTIGVDILGDVQEKNMLNAVILPPRAITKQGFPEVFVRDKSLVPTGKSIFAQHVDKLKHIENMDTAVADANEQFDISAAEKKFGDKSYVLTGEDAQNIHEENVKKLSSMNSEDILKEQQKLMAQLDPAILKFIRSKRQIIDEKENQKSSSSEPGKTMQNSEMEIDQGSTVLDEVIERSDIDKDVKMEVENSEDKNNDLNHEQLDLPIKSEEANKWLHMDVLEKDKLKWIGDLPVPPPLPENTPYSARFDFQGMLLPYSDEKVDVTKALHHHGEEPERPGYTLQELLQLSRSSNLQQRVVALKTLSHILDKTKAGYYDECLDTPLLNQLAESDVYLLLRFSLDDSTEMVITATLLAVRNLLWNEADEICVDRLLGLWNGHVQPSLMAKTEIKKQSEKEELKEDEAELKDHQILKLDMIKGALRTDLMLRLRYILEVLKPGPRAIISTLEILTRIVRHSHDAALAVTCCPRLLSVIITNFVPRDWRGIVGSCKPSEMASVYSVPLVEAIKLLRVIASSSRSMASDLVHKFGIMESIISYISIDPRCVFSFSLLSFLFKFSDFTFLECGLPEKEAVRLSLESLYLWNILLSYNFAVTQFIDMYPVFMRLLQFHLSATSTSDNSSTFGHEHGAALMSLITQAMLVAHAQMERSASQKASVSQQRIPVTVTYEHLSGFVQPINICLRKWLNQLARADEITFTALKLVTATLNCAAVWINKFHNHCGVDSVSLMEELESLMNSMQPFLSSSNFKLVCSRIKSSSCLLGDIHSGRDRDPASLPSLGSLLWGGREVMPSISASSPLPFLQGLSNFLTSVCSVHRGLFTLSIRNLLDNPRLLEYITQLGSKKLHSGDNWFTRVETTMLSHMLKLISVIAPSSSYEHIGIFHNMALRLIFFRDCSDVAYSLEALNISDVAQEQDRASICSLLEAATNKIPSLWPCYECALNLETVGDHTPLDITTYTASENGLEPAFPSDWSYLPILKLYSEVLKGKDNKEDNTKSVVNSLQWLLIVECLRPLSTSTFSVTARFCRLCTVFLAGNDLFLVPEVHSYLEALLRILLRRNYMLNFNEKIPGLSSFYD</sequence>
<dbReference type="Pfam" id="PF08621">
    <property type="entry name" value="RPAP1_N"/>
    <property type="match status" value="1"/>
</dbReference>
<keyword evidence="3" id="KW-0804">Transcription</keyword>
<feature type="domain" description="RPAP1 N-terminal" evidence="8">
    <location>
        <begin position="172"/>
        <end position="215"/>
    </location>
</feature>
<evidence type="ECO:0000313" key="11">
    <source>
        <dbReference type="Proteomes" id="UP001233999"/>
    </source>
</evidence>
<feature type="domain" description="RPAP1/MINIYO-like TPR repeats" evidence="9">
    <location>
        <begin position="1049"/>
        <end position="1151"/>
    </location>
</feature>
<evidence type="ECO:0008006" key="12">
    <source>
        <dbReference type="Google" id="ProtNLM"/>
    </source>
</evidence>
<protein>
    <recommendedName>
        <fullName evidence="12">RNA polymerase II-associated protein 1</fullName>
    </recommendedName>
</protein>
<feature type="region of interest" description="Disordered" evidence="6">
    <location>
        <begin position="217"/>
        <end position="242"/>
    </location>
</feature>
<comment type="subcellular location">
    <subcellularLocation>
        <location evidence="1">Nucleus</location>
    </subcellularLocation>
</comment>